<keyword evidence="1" id="KW-0732">Signal</keyword>
<evidence type="ECO:0000313" key="3">
    <source>
        <dbReference type="Proteomes" id="UP000570595"/>
    </source>
</evidence>
<comment type="caution">
    <text evidence="2">The sequence shown here is derived from an EMBL/GenBank/DDBJ whole genome shotgun (WGS) entry which is preliminary data.</text>
</comment>
<accession>A0A7J6LEA8</accession>
<name>A0A7J6LEA8_PEROL</name>
<sequence length="553" mass="59492">MKVAGLLHLCGASLHVASAVLVPKCPALGLYGSRDQITRVGLLKSFEVNYLDEVRGAGCQADLVYGKGAFTVEVSNALLEPLKGGMVLARYGELIQSSQCHMLPQQQQQQQPGGTIANKLRRLRLSHTVICNLGNDSLVAFFGASLNRNGVPVKLYSPVPLVKVQDRTAHPTHNKSNEEATADDQLMARARGDSSGTLSLYAGSKGGPVSHDIHLVNTYDVTFVDQAMVDIVGTFYDFSGEVNLFKWAGAGDTPQASQFLKSHPTASTSMLELRIPLARLCAQRGHDHVCFRAPPSSISFGGNSVADDIERAGQVFGIDGLHLDNVVVYLRRGTGSELRLGSVRDSTGEVKPAITIPLMRARNLLGSERCTACSGGCESVDRSLWADSQCRVLSRNSSSLVDILGSARLALKCAGSSGGVYGLGKAPRMATQGSHVSANDTRNLRAVWDFLPTIAPNCCKEIANMRPHVFRMKPIPSFGTEEGIFLCRKRKTAWGNRYFEVKFLSVPRCKESTLRDISEFVRALGGVLNNGTSTQTNQPGATGTVARTIVFVG</sequence>
<evidence type="ECO:0000256" key="1">
    <source>
        <dbReference type="SAM" id="SignalP"/>
    </source>
</evidence>
<dbReference type="Proteomes" id="UP000570595">
    <property type="component" value="Unassembled WGS sequence"/>
</dbReference>
<proteinExistence type="predicted"/>
<evidence type="ECO:0000313" key="2">
    <source>
        <dbReference type="EMBL" id="KAF4657300.1"/>
    </source>
</evidence>
<dbReference type="AlphaFoldDB" id="A0A7J6LEA8"/>
<feature type="signal peptide" evidence="1">
    <location>
        <begin position="1"/>
        <end position="19"/>
    </location>
</feature>
<gene>
    <name evidence="2" type="ORF">FOZ61_006377</name>
</gene>
<reference evidence="2 3" key="1">
    <citation type="submission" date="2020-04" db="EMBL/GenBank/DDBJ databases">
        <title>Perkinsus olseni comparative genomics.</title>
        <authorList>
            <person name="Bogema D.R."/>
        </authorList>
    </citation>
    <scope>NUCLEOTIDE SEQUENCE [LARGE SCALE GENOMIC DNA]</scope>
    <source>
        <strain evidence="2">ATCC PRA-179</strain>
    </source>
</reference>
<protein>
    <submittedName>
        <fullName evidence="2">Uncharacterized protein</fullName>
    </submittedName>
</protein>
<feature type="chain" id="PRO_5029709476" evidence="1">
    <location>
        <begin position="20"/>
        <end position="553"/>
    </location>
</feature>
<dbReference type="EMBL" id="JABAHT010000362">
    <property type="protein sequence ID" value="KAF4657300.1"/>
    <property type="molecule type" value="Genomic_DNA"/>
</dbReference>
<dbReference type="OrthoDB" id="10363305at2759"/>
<organism evidence="2 3">
    <name type="scientific">Perkinsus olseni</name>
    <name type="common">Perkinsus atlanticus</name>
    <dbReference type="NCBI Taxonomy" id="32597"/>
    <lineage>
        <taxon>Eukaryota</taxon>
        <taxon>Sar</taxon>
        <taxon>Alveolata</taxon>
        <taxon>Perkinsozoa</taxon>
        <taxon>Perkinsea</taxon>
        <taxon>Perkinsida</taxon>
        <taxon>Perkinsidae</taxon>
        <taxon>Perkinsus</taxon>
    </lineage>
</organism>